<dbReference type="EC" id="2.6.1.-" evidence="6"/>
<dbReference type="InterPro" id="IPR004839">
    <property type="entry name" value="Aminotransferase_I/II_large"/>
</dbReference>
<dbReference type="RefSeq" id="WP_102695068.1">
    <property type="nucleotide sequence ID" value="NZ_JAKNCL010000003.1"/>
</dbReference>
<dbReference type="InterPro" id="IPR015424">
    <property type="entry name" value="PyrdxlP-dep_Trfase"/>
</dbReference>
<reference evidence="8 9" key="1">
    <citation type="submission" date="2017-09" db="EMBL/GenBank/DDBJ databases">
        <title>Bacterial strain isolated from the female urinary microbiota.</title>
        <authorList>
            <person name="Thomas-White K."/>
            <person name="Kumar N."/>
            <person name="Forster S."/>
            <person name="Putonti C."/>
            <person name="Lawley T."/>
            <person name="Wolfe A.J."/>
        </authorList>
    </citation>
    <scope>NUCLEOTIDE SEQUENCE [LARGE SCALE GENOMIC DNA]</scope>
    <source>
        <strain evidence="8 9">UMB1686</strain>
    </source>
</reference>
<keyword evidence="3 6" id="KW-0032">Aminotransferase</keyword>
<organism evidence="8 9">
    <name type="scientific">Gardnerella greenwoodii</name>
    <dbReference type="NCBI Taxonomy" id="2914925"/>
    <lineage>
        <taxon>Bacteria</taxon>
        <taxon>Bacillati</taxon>
        <taxon>Actinomycetota</taxon>
        <taxon>Actinomycetes</taxon>
        <taxon>Bifidobacteriales</taxon>
        <taxon>Bifidobacteriaceae</taxon>
        <taxon>Gardnerella</taxon>
    </lineage>
</organism>
<evidence type="ECO:0000256" key="2">
    <source>
        <dbReference type="ARBA" id="ARBA00007441"/>
    </source>
</evidence>
<evidence type="ECO:0000259" key="7">
    <source>
        <dbReference type="Pfam" id="PF00155"/>
    </source>
</evidence>
<gene>
    <name evidence="8" type="ORF">CJ216_04995</name>
</gene>
<dbReference type="GeneID" id="98326786"/>
<evidence type="ECO:0000256" key="5">
    <source>
        <dbReference type="ARBA" id="ARBA00022898"/>
    </source>
</evidence>
<dbReference type="PRINTS" id="PR00753">
    <property type="entry name" value="ACCSYNTHASE"/>
</dbReference>
<dbReference type="GO" id="GO:0008483">
    <property type="term" value="F:transaminase activity"/>
    <property type="evidence" value="ECO:0007669"/>
    <property type="project" value="UniProtKB-KW"/>
</dbReference>
<keyword evidence="4 6" id="KW-0808">Transferase</keyword>
<dbReference type="FunFam" id="3.40.640.10:FF:000033">
    <property type="entry name" value="Aspartate aminotransferase"/>
    <property type="match status" value="1"/>
</dbReference>
<dbReference type="GO" id="GO:0030170">
    <property type="term" value="F:pyridoxal phosphate binding"/>
    <property type="evidence" value="ECO:0007669"/>
    <property type="project" value="InterPro"/>
</dbReference>
<dbReference type="CDD" id="cd00609">
    <property type="entry name" value="AAT_like"/>
    <property type="match status" value="1"/>
</dbReference>
<comment type="similarity">
    <text evidence="2 6">Belongs to the class-I pyridoxal-phosphate-dependent aminotransferase family.</text>
</comment>
<evidence type="ECO:0000256" key="6">
    <source>
        <dbReference type="RuleBase" id="RU000481"/>
    </source>
</evidence>
<feature type="domain" description="Aminotransferase class I/classII large" evidence="7">
    <location>
        <begin position="28"/>
        <end position="387"/>
    </location>
</feature>
<name>A0A2N6RZ68_9BIFI</name>
<dbReference type="Gene3D" id="3.40.640.10">
    <property type="entry name" value="Type I PLP-dependent aspartate aminotransferase-like (Major domain)"/>
    <property type="match status" value="1"/>
</dbReference>
<evidence type="ECO:0000256" key="1">
    <source>
        <dbReference type="ARBA" id="ARBA00001933"/>
    </source>
</evidence>
<dbReference type="InterPro" id="IPR015422">
    <property type="entry name" value="PyrdxlP-dep_Trfase_small"/>
</dbReference>
<accession>A0A2N6RZ68</accession>
<sequence length="401" mass="43565">MAVVAEHAISIPRSGIRDVFDRVEQIPDAISLCLGEPGETASNHIVKAACESIEAGKTKYTDVLGIPEFRKAAVDYTKRVKGLVYDADTEIQAVDGATIGLYLAIKAVIDPGDEVIIPSPYFTSYDAEVLMCDATPVTVALKPEHGMHVNAEEIRKAITPRTKAIIINSPCNPTGAVTTAEELAEVAKLCKEFDLWVISDEVYHPFVFASDPETEPAGDAVAPSIAAVEGMKDRTIIVESLSKTYAMTGWRIGYILAPANVIEQSSKIAEMIHSSVNSTAQYGGVAALTGPQDHVRQMREEYREKRNLVLNALQDCDALKLIEPQGAFYVFVDVRPTGLTSKEFSRKLLEEEKVAVVPGEAFGKEGSGFVRLSYAGKSEELKEAVARMRKFALEQQAANNA</sequence>
<comment type="caution">
    <text evidence="8">The sequence shown here is derived from an EMBL/GenBank/DDBJ whole genome shotgun (WGS) entry which is preliminary data.</text>
</comment>
<dbReference type="AlphaFoldDB" id="A0A2N6RZ68"/>
<evidence type="ECO:0000313" key="9">
    <source>
        <dbReference type="Proteomes" id="UP000235771"/>
    </source>
</evidence>
<evidence type="ECO:0000313" key="8">
    <source>
        <dbReference type="EMBL" id="PMC43415.1"/>
    </source>
</evidence>
<dbReference type="InterPro" id="IPR015421">
    <property type="entry name" value="PyrdxlP-dep_Trfase_major"/>
</dbReference>
<dbReference type="GO" id="GO:0006520">
    <property type="term" value="P:amino acid metabolic process"/>
    <property type="evidence" value="ECO:0007669"/>
    <property type="project" value="InterPro"/>
</dbReference>
<dbReference type="InterPro" id="IPR004838">
    <property type="entry name" value="NHTrfase_class1_PyrdxlP-BS"/>
</dbReference>
<dbReference type="SUPFAM" id="SSF53383">
    <property type="entry name" value="PLP-dependent transferases"/>
    <property type="match status" value="1"/>
</dbReference>
<proteinExistence type="inferred from homology"/>
<keyword evidence="9" id="KW-1185">Reference proteome</keyword>
<comment type="cofactor">
    <cofactor evidence="1 6">
        <name>pyridoxal 5'-phosphate</name>
        <dbReference type="ChEBI" id="CHEBI:597326"/>
    </cofactor>
</comment>
<protein>
    <recommendedName>
        <fullName evidence="6">Aminotransferase</fullName>
        <ecNumber evidence="6">2.6.1.-</ecNumber>
    </recommendedName>
</protein>
<evidence type="ECO:0000256" key="3">
    <source>
        <dbReference type="ARBA" id="ARBA00022576"/>
    </source>
</evidence>
<dbReference type="PANTHER" id="PTHR46383">
    <property type="entry name" value="ASPARTATE AMINOTRANSFERASE"/>
    <property type="match status" value="1"/>
</dbReference>
<keyword evidence="5" id="KW-0663">Pyridoxal phosphate</keyword>
<dbReference type="Gene3D" id="3.90.1150.10">
    <property type="entry name" value="Aspartate Aminotransferase, domain 1"/>
    <property type="match status" value="1"/>
</dbReference>
<dbReference type="Proteomes" id="UP000235771">
    <property type="component" value="Unassembled WGS sequence"/>
</dbReference>
<evidence type="ECO:0000256" key="4">
    <source>
        <dbReference type="ARBA" id="ARBA00022679"/>
    </source>
</evidence>
<dbReference type="Pfam" id="PF00155">
    <property type="entry name" value="Aminotran_1_2"/>
    <property type="match status" value="1"/>
</dbReference>
<dbReference type="InterPro" id="IPR050596">
    <property type="entry name" value="AspAT/PAT-like"/>
</dbReference>
<dbReference type="PROSITE" id="PS00105">
    <property type="entry name" value="AA_TRANSFER_CLASS_1"/>
    <property type="match status" value="1"/>
</dbReference>
<dbReference type="PANTHER" id="PTHR46383:SF3">
    <property type="entry name" value="ASPARTATE AMINOTRANSFERASE-RELATED"/>
    <property type="match status" value="1"/>
</dbReference>
<dbReference type="EMBL" id="PNGV01000001">
    <property type="protein sequence ID" value="PMC43415.1"/>
    <property type="molecule type" value="Genomic_DNA"/>
</dbReference>